<keyword evidence="1" id="KW-1133">Transmembrane helix</keyword>
<proteinExistence type="predicted"/>
<name>A0A182QRN3_9DIPT</name>
<evidence type="ECO:0000256" key="1">
    <source>
        <dbReference type="SAM" id="Phobius"/>
    </source>
</evidence>
<dbReference type="EnsemblMetazoa" id="AFAF015496-RA">
    <property type="protein sequence ID" value="AFAF015496-PA"/>
    <property type="gene ID" value="AFAF015496"/>
</dbReference>
<dbReference type="VEuPathDB" id="VectorBase:AFAF015496"/>
<reference evidence="3" key="1">
    <citation type="submission" date="2014-01" db="EMBL/GenBank/DDBJ databases">
        <title>The Genome Sequence of Anopheles farauti FAR1 (V2).</title>
        <authorList>
            <consortium name="The Broad Institute Genomics Platform"/>
            <person name="Neafsey D.E."/>
            <person name="Besansky N."/>
            <person name="Howell P."/>
            <person name="Walton C."/>
            <person name="Young S.K."/>
            <person name="Zeng Q."/>
            <person name="Gargeya S."/>
            <person name="Fitzgerald M."/>
            <person name="Haas B."/>
            <person name="Abouelleil A."/>
            <person name="Allen A.W."/>
            <person name="Alvarado L."/>
            <person name="Arachchi H.M."/>
            <person name="Berlin A.M."/>
            <person name="Chapman S.B."/>
            <person name="Gainer-Dewar J."/>
            <person name="Goldberg J."/>
            <person name="Griggs A."/>
            <person name="Gujja S."/>
            <person name="Hansen M."/>
            <person name="Howarth C."/>
            <person name="Imamovic A."/>
            <person name="Ireland A."/>
            <person name="Larimer J."/>
            <person name="McCowan C."/>
            <person name="Murphy C."/>
            <person name="Pearson M."/>
            <person name="Poon T.W."/>
            <person name="Priest M."/>
            <person name="Roberts A."/>
            <person name="Saif S."/>
            <person name="Shea T."/>
            <person name="Sisk P."/>
            <person name="Sykes S."/>
            <person name="Wortman J."/>
            <person name="Nusbaum C."/>
            <person name="Birren B."/>
        </authorList>
    </citation>
    <scope>NUCLEOTIDE SEQUENCE [LARGE SCALE GENOMIC DNA]</scope>
    <source>
        <strain evidence="3">FAR1</strain>
    </source>
</reference>
<evidence type="ECO:0000313" key="2">
    <source>
        <dbReference type="EnsemblMetazoa" id="AFAF015496-PA"/>
    </source>
</evidence>
<protein>
    <submittedName>
        <fullName evidence="2">Uncharacterized protein</fullName>
    </submittedName>
</protein>
<keyword evidence="1" id="KW-0472">Membrane</keyword>
<dbReference type="AlphaFoldDB" id="A0A182QRN3"/>
<keyword evidence="3" id="KW-1185">Reference proteome</keyword>
<accession>A0A182QRN3</accession>
<dbReference type="Proteomes" id="UP000075886">
    <property type="component" value="Unassembled WGS sequence"/>
</dbReference>
<sequence>MLNQCGAMLSGGEMLRICAWLLFRSAHTCCGHPVRPLIFRPPSGACVLLLLLLLVAPFVVAPLDEKFLGRRQVKKKIHGTISATVKW</sequence>
<evidence type="ECO:0000313" key="3">
    <source>
        <dbReference type="Proteomes" id="UP000075886"/>
    </source>
</evidence>
<feature type="transmembrane region" description="Helical" evidence="1">
    <location>
        <begin position="41"/>
        <end position="61"/>
    </location>
</feature>
<organism evidence="2 3">
    <name type="scientific">Anopheles farauti</name>
    <dbReference type="NCBI Taxonomy" id="69004"/>
    <lineage>
        <taxon>Eukaryota</taxon>
        <taxon>Metazoa</taxon>
        <taxon>Ecdysozoa</taxon>
        <taxon>Arthropoda</taxon>
        <taxon>Hexapoda</taxon>
        <taxon>Insecta</taxon>
        <taxon>Pterygota</taxon>
        <taxon>Neoptera</taxon>
        <taxon>Endopterygota</taxon>
        <taxon>Diptera</taxon>
        <taxon>Nematocera</taxon>
        <taxon>Culicoidea</taxon>
        <taxon>Culicidae</taxon>
        <taxon>Anophelinae</taxon>
        <taxon>Anopheles</taxon>
    </lineage>
</organism>
<reference evidence="2" key="2">
    <citation type="submission" date="2020-05" db="UniProtKB">
        <authorList>
            <consortium name="EnsemblMetazoa"/>
        </authorList>
    </citation>
    <scope>IDENTIFICATION</scope>
    <source>
        <strain evidence="2">FAR1</strain>
    </source>
</reference>
<dbReference type="EMBL" id="AXCN02001583">
    <property type="status" value="NOT_ANNOTATED_CDS"/>
    <property type="molecule type" value="Genomic_DNA"/>
</dbReference>
<keyword evidence="1" id="KW-0812">Transmembrane</keyword>